<dbReference type="PRINTS" id="PR00741">
    <property type="entry name" value="GLHYDRLASE29"/>
</dbReference>
<dbReference type="PANTHER" id="PTHR10030">
    <property type="entry name" value="ALPHA-L-FUCOSIDASE"/>
    <property type="match status" value="1"/>
</dbReference>
<dbReference type="PANTHER" id="PTHR10030:SF37">
    <property type="entry name" value="ALPHA-L-FUCOSIDASE-RELATED"/>
    <property type="match status" value="1"/>
</dbReference>
<evidence type="ECO:0000256" key="2">
    <source>
        <dbReference type="ARBA" id="ARBA00007951"/>
    </source>
</evidence>
<dbReference type="SUPFAM" id="SSF51445">
    <property type="entry name" value="(Trans)glycosidases"/>
    <property type="match status" value="1"/>
</dbReference>
<evidence type="ECO:0000256" key="1">
    <source>
        <dbReference type="ARBA" id="ARBA00004071"/>
    </source>
</evidence>
<gene>
    <name evidence="8" type="ORF">NCTC10951_00410</name>
</gene>
<dbReference type="GO" id="GO:0016139">
    <property type="term" value="P:glycoside catabolic process"/>
    <property type="evidence" value="ECO:0007669"/>
    <property type="project" value="TreeGrafter"/>
</dbReference>
<dbReference type="InterPro" id="IPR017853">
    <property type="entry name" value="GH"/>
</dbReference>
<dbReference type="AlphaFoldDB" id="A0A448PHZ9"/>
<evidence type="ECO:0000259" key="7">
    <source>
        <dbReference type="Pfam" id="PF01120"/>
    </source>
</evidence>
<protein>
    <recommendedName>
        <fullName evidence="3">alpha-L-fucosidase</fullName>
        <ecNumber evidence="3">3.2.1.51</ecNumber>
    </recommendedName>
</protein>
<dbReference type="SMART" id="SM00812">
    <property type="entry name" value="Alpha_L_fucos"/>
    <property type="match status" value="1"/>
</dbReference>
<dbReference type="Pfam" id="PF01120">
    <property type="entry name" value="Alpha_L_fucos"/>
    <property type="match status" value="1"/>
</dbReference>
<comment type="function">
    <text evidence="1">Alpha-L-fucosidase is responsible for hydrolyzing the alpha-1,6-linked fucose joined to the reducing-end N-acetylglucosamine of the carbohydrate moieties of glycoproteins.</text>
</comment>
<feature type="domain" description="Glycoside hydrolase family 29 N-terminal" evidence="7">
    <location>
        <begin position="16"/>
        <end position="353"/>
    </location>
</feature>
<evidence type="ECO:0000256" key="3">
    <source>
        <dbReference type="ARBA" id="ARBA00012662"/>
    </source>
</evidence>
<sequence>MNRPTASQHRDRLGTHQPKWLDDTPLGIFIHWGAYSVPSWAEPHGELGTEPDEKTWFTHNSYAEWYFNTIRIPGSPAGKHHRETYGSLPYDYFLDMWHAEHFDPDDWASLFKEAGAGLVIPTTKHHDGITLWDAPETYGRNTVHRGPRRNLTEEISQAARKAGMRFGVYYSGGVDWHYRPFPVIVSEKDLERLARTVDPEYGRYIFNHCLDLFKRYRPDVFWNDIEWPDCAKNFDSYGLGTLLEHYYALCPEGVVNDRFGGFHSDYETSEYQAMRGSEAADRWENCRGIGLSFGYNRLEGDGQYLTGAAAAHHLVDVVSRGGRLLLNVGPRADGTIPGPQRACLQGLGAWMRAARPELSRPCPELMDRTGSFPGARLMSHGDHAVLFALDDVEIPLDRLPEEFDWGSSRAGDEQTRVSRDHGLLTAAPTALGPGIVLAERLR</sequence>
<dbReference type="InterPro" id="IPR057739">
    <property type="entry name" value="Glyco_hydro_29_N"/>
</dbReference>
<dbReference type="InterPro" id="IPR016286">
    <property type="entry name" value="FUC_metazoa-typ"/>
</dbReference>
<evidence type="ECO:0000256" key="6">
    <source>
        <dbReference type="ARBA" id="ARBA00023295"/>
    </source>
</evidence>
<dbReference type="GO" id="GO:0004560">
    <property type="term" value="F:alpha-L-fucosidase activity"/>
    <property type="evidence" value="ECO:0007669"/>
    <property type="project" value="InterPro"/>
</dbReference>
<reference evidence="8 9" key="1">
    <citation type="submission" date="2018-12" db="EMBL/GenBank/DDBJ databases">
        <authorList>
            <consortium name="Pathogen Informatics"/>
        </authorList>
    </citation>
    <scope>NUCLEOTIDE SEQUENCE [LARGE SCALE GENOMIC DNA]</scope>
    <source>
        <strain evidence="8 9">NCTC10951</strain>
    </source>
</reference>
<proteinExistence type="inferred from homology"/>
<dbReference type="GO" id="GO:0006004">
    <property type="term" value="P:fucose metabolic process"/>
    <property type="evidence" value="ECO:0007669"/>
    <property type="project" value="InterPro"/>
</dbReference>
<comment type="similarity">
    <text evidence="2">Belongs to the glycosyl hydrolase 29 family.</text>
</comment>
<dbReference type="OrthoDB" id="5526311at2"/>
<evidence type="ECO:0000256" key="4">
    <source>
        <dbReference type="ARBA" id="ARBA00022729"/>
    </source>
</evidence>
<dbReference type="KEGG" id="avc:NCTC10951_00410"/>
<keyword evidence="4" id="KW-0732">Signal</keyword>
<dbReference type="Proteomes" id="UP000268658">
    <property type="component" value="Chromosome"/>
</dbReference>
<keyword evidence="5" id="KW-0378">Hydrolase</keyword>
<accession>A0A448PHZ9</accession>
<dbReference type="Gene3D" id="3.20.20.80">
    <property type="entry name" value="Glycosidases"/>
    <property type="match status" value="1"/>
</dbReference>
<dbReference type="InterPro" id="IPR000933">
    <property type="entry name" value="Glyco_hydro_29"/>
</dbReference>
<keyword evidence="6" id="KW-0326">Glycosidase</keyword>
<dbReference type="EC" id="3.2.1.51" evidence="3"/>
<evidence type="ECO:0000313" key="9">
    <source>
        <dbReference type="Proteomes" id="UP000268658"/>
    </source>
</evidence>
<dbReference type="EMBL" id="LR134477">
    <property type="protein sequence ID" value="VEI14544.1"/>
    <property type="molecule type" value="Genomic_DNA"/>
</dbReference>
<evidence type="ECO:0000313" key="8">
    <source>
        <dbReference type="EMBL" id="VEI14544.1"/>
    </source>
</evidence>
<name>A0A448PHZ9_ACTVI</name>
<dbReference type="GO" id="GO:0005764">
    <property type="term" value="C:lysosome"/>
    <property type="evidence" value="ECO:0007669"/>
    <property type="project" value="TreeGrafter"/>
</dbReference>
<organism evidence="8 9">
    <name type="scientific">Actinomyces viscosus</name>
    <dbReference type="NCBI Taxonomy" id="1656"/>
    <lineage>
        <taxon>Bacteria</taxon>
        <taxon>Bacillati</taxon>
        <taxon>Actinomycetota</taxon>
        <taxon>Actinomycetes</taxon>
        <taxon>Actinomycetales</taxon>
        <taxon>Actinomycetaceae</taxon>
        <taxon>Actinomyces</taxon>
    </lineage>
</organism>
<dbReference type="RefSeq" id="WP_126413195.1">
    <property type="nucleotide sequence ID" value="NZ_JASPER010000003.1"/>
</dbReference>
<evidence type="ECO:0000256" key="5">
    <source>
        <dbReference type="ARBA" id="ARBA00022801"/>
    </source>
</evidence>